<keyword evidence="2" id="KW-1185">Reference proteome</keyword>
<dbReference type="Pfam" id="PF01042">
    <property type="entry name" value="Ribonuc_L-PSP"/>
    <property type="match status" value="1"/>
</dbReference>
<protein>
    <submittedName>
        <fullName evidence="1">RidA family protein</fullName>
    </submittedName>
</protein>
<organism evidence="1 2">
    <name type="scientific">Ruthenibacterium intestinale</name>
    <dbReference type="NCBI Taxonomy" id="3133163"/>
    <lineage>
        <taxon>Bacteria</taxon>
        <taxon>Bacillati</taxon>
        <taxon>Bacillota</taxon>
        <taxon>Clostridia</taxon>
        <taxon>Eubacteriales</taxon>
        <taxon>Oscillospiraceae</taxon>
        <taxon>Ruthenibacterium</taxon>
    </lineage>
</organism>
<dbReference type="Proteomes" id="UP001477672">
    <property type="component" value="Unassembled WGS sequence"/>
</dbReference>
<dbReference type="CDD" id="cd06150">
    <property type="entry name" value="YjgF_YER057c_UK114_like_2"/>
    <property type="match status" value="1"/>
</dbReference>
<dbReference type="SUPFAM" id="SSF55298">
    <property type="entry name" value="YjgF-like"/>
    <property type="match status" value="1"/>
</dbReference>
<dbReference type="PANTHER" id="PTHR47328">
    <property type="match status" value="1"/>
</dbReference>
<dbReference type="InterPro" id="IPR006175">
    <property type="entry name" value="YjgF/YER057c/UK114"/>
</dbReference>
<dbReference type="RefSeq" id="WP_349214035.1">
    <property type="nucleotide sequence ID" value="NZ_JBBMFA010000017.1"/>
</dbReference>
<sequence>MEIKRNGTNGRRALSVAYGDLLYTSGITTTDLAGDITAQTQDVLKQLDDILCRGGTERSRVISATITLADMADYGAFNAVWDQWVADGFEPVRSVTEGHLAVPEYKVKISLIAALR</sequence>
<proteinExistence type="predicted"/>
<gene>
    <name evidence="1" type="ORF">WMO24_00320</name>
</gene>
<name>A0ABV1GAT8_9FIRM</name>
<accession>A0ABV1GAT8</accession>
<dbReference type="InterPro" id="IPR035959">
    <property type="entry name" value="RutC-like_sf"/>
</dbReference>
<dbReference type="PANTHER" id="PTHR47328:SF1">
    <property type="entry name" value="RUTC FAMILY PROTEIN YOAB"/>
    <property type="match status" value="1"/>
</dbReference>
<dbReference type="Gene3D" id="3.30.1330.40">
    <property type="entry name" value="RutC-like"/>
    <property type="match status" value="1"/>
</dbReference>
<dbReference type="InterPro" id="IPR035709">
    <property type="entry name" value="YoaB-like"/>
</dbReference>
<dbReference type="EMBL" id="JBBMFA010000017">
    <property type="protein sequence ID" value="MEQ2518894.1"/>
    <property type="molecule type" value="Genomic_DNA"/>
</dbReference>
<evidence type="ECO:0000313" key="2">
    <source>
        <dbReference type="Proteomes" id="UP001477672"/>
    </source>
</evidence>
<comment type="caution">
    <text evidence="1">The sequence shown here is derived from an EMBL/GenBank/DDBJ whole genome shotgun (WGS) entry which is preliminary data.</text>
</comment>
<reference evidence="1 2" key="1">
    <citation type="submission" date="2024-03" db="EMBL/GenBank/DDBJ databases">
        <title>Human intestinal bacterial collection.</title>
        <authorList>
            <person name="Pauvert C."/>
            <person name="Hitch T.C.A."/>
            <person name="Clavel T."/>
        </authorList>
    </citation>
    <scope>NUCLEOTIDE SEQUENCE [LARGE SCALE GENOMIC DNA]</scope>
    <source>
        <strain evidence="1 2">CLA-JM-H11</strain>
    </source>
</reference>
<evidence type="ECO:0000313" key="1">
    <source>
        <dbReference type="EMBL" id="MEQ2518894.1"/>
    </source>
</evidence>